<keyword evidence="1" id="KW-0378">Hydrolase</keyword>
<dbReference type="PANTHER" id="PTHR46517:SF1">
    <property type="entry name" value="FRUCTOSE-2,6-BISPHOSPHATASE TIGAR"/>
    <property type="match status" value="1"/>
</dbReference>
<protein>
    <submittedName>
        <fullName evidence="4">Histidine phosphatase family protein</fullName>
    </submittedName>
</protein>
<dbReference type="RefSeq" id="WP_149322323.1">
    <property type="nucleotide sequence ID" value="NZ_JARWAH010000003.1"/>
</dbReference>
<dbReference type="AlphaFoldDB" id="A0A5D9D6J6"/>
<dbReference type="OrthoDB" id="9781415at2"/>
<feature type="binding site" evidence="3">
    <location>
        <position position="64"/>
    </location>
    <ligand>
        <name>substrate</name>
    </ligand>
</feature>
<organism evidence="4 5">
    <name type="scientific">Halomonas eurihalina</name>
    <dbReference type="NCBI Taxonomy" id="42566"/>
    <lineage>
        <taxon>Bacteria</taxon>
        <taxon>Pseudomonadati</taxon>
        <taxon>Pseudomonadota</taxon>
        <taxon>Gammaproteobacteria</taxon>
        <taxon>Oceanospirillales</taxon>
        <taxon>Halomonadaceae</taxon>
        <taxon>Halomonas</taxon>
    </lineage>
</organism>
<feature type="active site" description="Proton donor/acceptor" evidence="2">
    <location>
        <position position="89"/>
    </location>
</feature>
<dbReference type="PANTHER" id="PTHR46517">
    <property type="entry name" value="FRUCTOSE-2,6-BISPHOSPHATASE TIGAR"/>
    <property type="match status" value="1"/>
</dbReference>
<reference evidence="4 5" key="1">
    <citation type="submission" date="2019-08" db="EMBL/GenBank/DDBJ databases">
        <title>Draft Genome Sequence of Halomonas eurihalina Isolated from Preserved Hide-surface.</title>
        <authorList>
            <person name="Hussain S.A."/>
            <person name="Xu A."/>
            <person name="Sarker M."/>
            <person name="Sommers C."/>
        </authorList>
    </citation>
    <scope>NUCLEOTIDE SEQUENCE [LARGE SCALE GENOMIC DNA]</scope>
    <source>
        <strain evidence="4 5">MS1</strain>
    </source>
</reference>
<dbReference type="InterPro" id="IPR029033">
    <property type="entry name" value="His_PPase_superfam"/>
</dbReference>
<gene>
    <name evidence="4" type="ORF">FZZ93_10755</name>
</gene>
<dbReference type="InterPro" id="IPR051695">
    <property type="entry name" value="Phosphoglycerate_Mutase"/>
</dbReference>
<comment type="caution">
    <text evidence="4">The sequence shown here is derived from an EMBL/GenBank/DDBJ whole genome shotgun (WGS) entry which is preliminary data.</text>
</comment>
<dbReference type="GO" id="GO:0045820">
    <property type="term" value="P:negative regulation of glycolytic process"/>
    <property type="evidence" value="ECO:0007669"/>
    <property type="project" value="TreeGrafter"/>
</dbReference>
<dbReference type="EMBL" id="VTPU01000009">
    <property type="protein sequence ID" value="TZG39189.1"/>
    <property type="molecule type" value="Genomic_DNA"/>
</dbReference>
<feature type="binding site" evidence="3">
    <location>
        <begin position="13"/>
        <end position="20"/>
    </location>
    <ligand>
        <name>substrate</name>
    </ligand>
</feature>
<dbReference type="SUPFAM" id="SSF53254">
    <property type="entry name" value="Phosphoglycerate mutase-like"/>
    <property type="match status" value="1"/>
</dbReference>
<evidence type="ECO:0000256" key="1">
    <source>
        <dbReference type="ARBA" id="ARBA00022801"/>
    </source>
</evidence>
<feature type="active site" description="Tele-phosphohistidine intermediate" evidence="2">
    <location>
        <position position="14"/>
    </location>
</feature>
<keyword evidence="5" id="KW-1185">Reference proteome</keyword>
<dbReference type="GO" id="GO:0043456">
    <property type="term" value="P:regulation of pentose-phosphate shunt"/>
    <property type="evidence" value="ECO:0007669"/>
    <property type="project" value="TreeGrafter"/>
</dbReference>
<accession>A0A5D9D6J6</accession>
<dbReference type="GO" id="GO:0004331">
    <property type="term" value="F:fructose-2,6-bisphosphate 2-phosphatase activity"/>
    <property type="evidence" value="ECO:0007669"/>
    <property type="project" value="TreeGrafter"/>
</dbReference>
<evidence type="ECO:0000256" key="2">
    <source>
        <dbReference type="PIRSR" id="PIRSR613078-1"/>
    </source>
</evidence>
<evidence type="ECO:0000256" key="3">
    <source>
        <dbReference type="PIRSR" id="PIRSR613078-2"/>
    </source>
</evidence>
<evidence type="ECO:0000313" key="5">
    <source>
        <dbReference type="Proteomes" id="UP000324260"/>
    </source>
</evidence>
<dbReference type="Pfam" id="PF00300">
    <property type="entry name" value="His_Phos_1"/>
    <property type="match status" value="1"/>
</dbReference>
<dbReference type="SMART" id="SM00855">
    <property type="entry name" value="PGAM"/>
    <property type="match status" value="1"/>
</dbReference>
<evidence type="ECO:0000313" key="4">
    <source>
        <dbReference type="EMBL" id="TZG39189.1"/>
    </source>
</evidence>
<sequence>MVAVDRLELVVVRHGLTAWNRQRRYQGRRDIPLLMPDAVPAMDRLRHHLADQDFDAVYASDLTRCRQTLAHLSEGRTWPVPGFDARLRELDFGAYEGRTYDELKDLAGYRAWIDSQGESAPPDGESAAAMRERLSAWLAEALATAEAERHRRILAVAHGGVIRELRRRFETVDFWEGSVGQAEGRCWSLAYSEGEWQCSCSSAVPTPASATS</sequence>
<name>A0A5D9D6J6_HALER</name>
<dbReference type="InterPro" id="IPR013078">
    <property type="entry name" value="His_Pase_superF_clade-1"/>
</dbReference>
<dbReference type="GO" id="GO:0005829">
    <property type="term" value="C:cytosol"/>
    <property type="evidence" value="ECO:0007669"/>
    <property type="project" value="TreeGrafter"/>
</dbReference>
<proteinExistence type="predicted"/>
<dbReference type="Gene3D" id="3.40.50.1240">
    <property type="entry name" value="Phosphoglycerate mutase-like"/>
    <property type="match status" value="1"/>
</dbReference>
<dbReference type="Proteomes" id="UP000324260">
    <property type="component" value="Unassembled WGS sequence"/>
</dbReference>
<dbReference type="CDD" id="cd07067">
    <property type="entry name" value="HP_PGM_like"/>
    <property type="match status" value="1"/>
</dbReference>